<dbReference type="EMBL" id="JXTC01000065">
    <property type="protein sequence ID" value="PON92406.1"/>
    <property type="molecule type" value="Genomic_DNA"/>
</dbReference>
<evidence type="ECO:0000313" key="1">
    <source>
        <dbReference type="EMBL" id="PON92406.1"/>
    </source>
</evidence>
<protein>
    <submittedName>
        <fullName evidence="1">Uncharacterized protein</fullName>
    </submittedName>
</protein>
<evidence type="ECO:0000313" key="2">
    <source>
        <dbReference type="Proteomes" id="UP000237000"/>
    </source>
</evidence>
<keyword evidence="2" id="KW-1185">Reference proteome</keyword>
<comment type="caution">
    <text evidence="1">The sequence shown here is derived from an EMBL/GenBank/DDBJ whole genome shotgun (WGS) entry which is preliminary data.</text>
</comment>
<organism evidence="1 2">
    <name type="scientific">Trema orientale</name>
    <name type="common">Charcoal tree</name>
    <name type="synonym">Celtis orientalis</name>
    <dbReference type="NCBI Taxonomy" id="63057"/>
    <lineage>
        <taxon>Eukaryota</taxon>
        <taxon>Viridiplantae</taxon>
        <taxon>Streptophyta</taxon>
        <taxon>Embryophyta</taxon>
        <taxon>Tracheophyta</taxon>
        <taxon>Spermatophyta</taxon>
        <taxon>Magnoliopsida</taxon>
        <taxon>eudicotyledons</taxon>
        <taxon>Gunneridae</taxon>
        <taxon>Pentapetalae</taxon>
        <taxon>rosids</taxon>
        <taxon>fabids</taxon>
        <taxon>Rosales</taxon>
        <taxon>Cannabaceae</taxon>
        <taxon>Trema</taxon>
    </lineage>
</organism>
<sequence length="29" mass="3519">VSTKIAHHINQIIFTWILKSVEWYHCLTH</sequence>
<dbReference type="InParanoid" id="A0A2P5F3N7"/>
<dbReference type="Proteomes" id="UP000237000">
    <property type="component" value="Unassembled WGS sequence"/>
</dbReference>
<reference evidence="2" key="1">
    <citation type="submission" date="2016-06" db="EMBL/GenBank/DDBJ databases">
        <title>Parallel loss of symbiosis genes in relatives of nitrogen-fixing non-legume Parasponia.</title>
        <authorList>
            <person name="Van Velzen R."/>
            <person name="Holmer R."/>
            <person name="Bu F."/>
            <person name="Rutten L."/>
            <person name="Van Zeijl A."/>
            <person name="Liu W."/>
            <person name="Santuari L."/>
            <person name="Cao Q."/>
            <person name="Sharma T."/>
            <person name="Shen D."/>
            <person name="Roswanjaya Y."/>
            <person name="Wardhani T."/>
            <person name="Kalhor M.S."/>
            <person name="Jansen J."/>
            <person name="Van den Hoogen J."/>
            <person name="Gungor B."/>
            <person name="Hartog M."/>
            <person name="Hontelez J."/>
            <person name="Verver J."/>
            <person name="Yang W.-C."/>
            <person name="Schijlen E."/>
            <person name="Repin R."/>
            <person name="Schilthuizen M."/>
            <person name="Schranz E."/>
            <person name="Heidstra R."/>
            <person name="Miyata K."/>
            <person name="Fedorova E."/>
            <person name="Kohlen W."/>
            <person name="Bisseling T."/>
            <person name="Smit S."/>
            <person name="Geurts R."/>
        </authorList>
    </citation>
    <scope>NUCLEOTIDE SEQUENCE [LARGE SCALE GENOMIC DNA]</scope>
    <source>
        <strain evidence="2">cv. RG33-2</strain>
    </source>
</reference>
<accession>A0A2P5F3N7</accession>
<gene>
    <name evidence="1" type="ORF">TorRG33x02_117300</name>
</gene>
<proteinExistence type="predicted"/>
<feature type="non-terminal residue" evidence="1">
    <location>
        <position position="1"/>
    </location>
</feature>
<dbReference type="AlphaFoldDB" id="A0A2P5F3N7"/>
<name>A0A2P5F3N7_TREOI</name>